<dbReference type="Proteomes" id="UP001054945">
    <property type="component" value="Unassembled WGS sequence"/>
</dbReference>
<evidence type="ECO:0000313" key="2">
    <source>
        <dbReference type="Proteomes" id="UP001054945"/>
    </source>
</evidence>
<accession>A0AAV4NHS0</accession>
<dbReference type="AlphaFoldDB" id="A0AAV4NHS0"/>
<reference evidence="1 2" key="1">
    <citation type="submission" date="2021-06" db="EMBL/GenBank/DDBJ databases">
        <title>Caerostris extrusa draft genome.</title>
        <authorList>
            <person name="Kono N."/>
            <person name="Arakawa K."/>
        </authorList>
    </citation>
    <scope>NUCLEOTIDE SEQUENCE [LARGE SCALE GENOMIC DNA]</scope>
</reference>
<keyword evidence="2" id="KW-1185">Reference proteome</keyword>
<dbReference type="EMBL" id="BPLR01003270">
    <property type="protein sequence ID" value="GIX82857.1"/>
    <property type="molecule type" value="Genomic_DNA"/>
</dbReference>
<name>A0AAV4NHS0_CAEEX</name>
<protein>
    <submittedName>
        <fullName evidence="1">Uncharacterized protein</fullName>
    </submittedName>
</protein>
<sequence>MECSIRFICHCFYSHRIRWNHHEVSQRHDFRCQFLAELNLRRMSFRCILLKGPAPAVCSGVSHEILIGPLHHTYRGITRVCEKMPRLKQRISQGEGRSLGLGSDEQ</sequence>
<comment type="caution">
    <text evidence="1">The sequence shown here is derived from an EMBL/GenBank/DDBJ whole genome shotgun (WGS) entry which is preliminary data.</text>
</comment>
<gene>
    <name evidence="1" type="ORF">CEXT_370271</name>
</gene>
<organism evidence="1 2">
    <name type="scientific">Caerostris extrusa</name>
    <name type="common">Bark spider</name>
    <name type="synonym">Caerostris bankana</name>
    <dbReference type="NCBI Taxonomy" id="172846"/>
    <lineage>
        <taxon>Eukaryota</taxon>
        <taxon>Metazoa</taxon>
        <taxon>Ecdysozoa</taxon>
        <taxon>Arthropoda</taxon>
        <taxon>Chelicerata</taxon>
        <taxon>Arachnida</taxon>
        <taxon>Araneae</taxon>
        <taxon>Araneomorphae</taxon>
        <taxon>Entelegynae</taxon>
        <taxon>Araneoidea</taxon>
        <taxon>Araneidae</taxon>
        <taxon>Caerostris</taxon>
    </lineage>
</organism>
<proteinExistence type="predicted"/>
<evidence type="ECO:0000313" key="1">
    <source>
        <dbReference type="EMBL" id="GIX82857.1"/>
    </source>
</evidence>